<dbReference type="Proteomes" id="UP000176725">
    <property type="component" value="Unassembled WGS sequence"/>
</dbReference>
<comment type="caution">
    <text evidence="2">The sequence shown here is derived from an EMBL/GenBank/DDBJ whole genome shotgun (WGS) entry which is preliminary data.</text>
</comment>
<evidence type="ECO:0000313" key="3">
    <source>
        <dbReference type="Proteomes" id="UP000176725"/>
    </source>
</evidence>
<gene>
    <name evidence="2" type="ORF">A2893_05185</name>
</gene>
<evidence type="ECO:0000256" key="1">
    <source>
        <dbReference type="SAM" id="Phobius"/>
    </source>
</evidence>
<feature type="transmembrane region" description="Helical" evidence="1">
    <location>
        <begin position="7"/>
        <end position="25"/>
    </location>
</feature>
<feature type="transmembrane region" description="Helical" evidence="1">
    <location>
        <begin position="190"/>
        <end position="209"/>
    </location>
</feature>
<keyword evidence="1" id="KW-0472">Membrane</keyword>
<organism evidence="2 3">
    <name type="scientific">Candidatus Woesebacteria bacterium RIFCSPLOWO2_01_FULL_39_25</name>
    <dbReference type="NCBI Taxonomy" id="1802521"/>
    <lineage>
        <taxon>Bacteria</taxon>
        <taxon>Candidatus Woeseibacteriota</taxon>
    </lineage>
</organism>
<dbReference type="EMBL" id="MGHH01000007">
    <property type="protein sequence ID" value="OGM65020.1"/>
    <property type="molecule type" value="Genomic_DNA"/>
</dbReference>
<evidence type="ECO:0000313" key="2">
    <source>
        <dbReference type="EMBL" id="OGM65020.1"/>
    </source>
</evidence>
<feature type="transmembrane region" description="Helical" evidence="1">
    <location>
        <begin position="161"/>
        <end position="178"/>
    </location>
</feature>
<dbReference type="STRING" id="1802521.A2893_05185"/>
<keyword evidence="1" id="KW-0812">Transmembrane</keyword>
<proteinExistence type="predicted"/>
<protein>
    <recommendedName>
        <fullName evidence="4">Ferric oxidoreductase domain-containing protein</fullName>
    </recommendedName>
</protein>
<evidence type="ECO:0008006" key="4">
    <source>
        <dbReference type="Google" id="ProtNLM"/>
    </source>
</evidence>
<accession>A0A1F8BM43</accession>
<feature type="transmembrane region" description="Helical" evidence="1">
    <location>
        <begin position="87"/>
        <end position="108"/>
    </location>
</feature>
<dbReference type="AlphaFoldDB" id="A0A1F8BM43"/>
<feature type="transmembrane region" description="Helical" evidence="1">
    <location>
        <begin position="128"/>
        <end position="149"/>
    </location>
</feature>
<keyword evidence="1" id="KW-1133">Transmembrane helix</keyword>
<feature type="transmembrane region" description="Helical" evidence="1">
    <location>
        <begin position="45"/>
        <end position="66"/>
    </location>
</feature>
<sequence>MSITVRRYIFYTIWFFIILSGPITVFRNTSAESFFSSSIVMTNTFQRLTGLLAFSLIFIQIALGAHMNRFIQIIGAKAYRIHTLQGLVTYGFMFVHPLFQNIIVYQVSKSFTESLLVFVPSMGSQRDVLLVFGRMAFLLGTISVIAAYFRTKSFFRRNWRAFHILNYLVFYLVFYHARVGSDLASQPFDLVYWAAFIFVSGTIFYRFTFRLVKKFIPVRAVNEKLPTQK</sequence>
<name>A0A1F8BM43_9BACT</name>
<reference evidence="2 3" key="1">
    <citation type="journal article" date="2016" name="Nat. Commun.">
        <title>Thousands of microbial genomes shed light on interconnected biogeochemical processes in an aquifer system.</title>
        <authorList>
            <person name="Anantharaman K."/>
            <person name="Brown C.T."/>
            <person name="Hug L.A."/>
            <person name="Sharon I."/>
            <person name="Castelle C.J."/>
            <person name="Probst A.J."/>
            <person name="Thomas B.C."/>
            <person name="Singh A."/>
            <person name="Wilkins M.J."/>
            <person name="Karaoz U."/>
            <person name="Brodie E.L."/>
            <person name="Williams K.H."/>
            <person name="Hubbard S.S."/>
            <person name="Banfield J.F."/>
        </authorList>
    </citation>
    <scope>NUCLEOTIDE SEQUENCE [LARGE SCALE GENOMIC DNA]</scope>
</reference>